<feature type="compositionally biased region" description="Low complexity" evidence="2">
    <location>
        <begin position="181"/>
        <end position="192"/>
    </location>
</feature>
<feature type="compositionally biased region" description="Polar residues" evidence="2">
    <location>
        <begin position="11"/>
        <end position="21"/>
    </location>
</feature>
<dbReference type="InterPro" id="IPR001498">
    <property type="entry name" value="Impact_N"/>
</dbReference>
<feature type="region of interest" description="Disordered" evidence="2">
    <location>
        <begin position="1"/>
        <end position="23"/>
    </location>
</feature>
<dbReference type="EMBL" id="CAJPDS010000044">
    <property type="protein sequence ID" value="CAF9927253.1"/>
    <property type="molecule type" value="Genomic_DNA"/>
</dbReference>
<feature type="compositionally biased region" description="Polar residues" evidence="2">
    <location>
        <begin position="64"/>
        <end position="74"/>
    </location>
</feature>
<evidence type="ECO:0000256" key="2">
    <source>
        <dbReference type="SAM" id="MobiDB-lite"/>
    </source>
</evidence>
<feature type="compositionally biased region" description="Basic and acidic residues" evidence="2">
    <location>
        <begin position="141"/>
        <end position="160"/>
    </location>
</feature>
<feature type="compositionally biased region" description="Basic and acidic residues" evidence="2">
    <location>
        <begin position="77"/>
        <end position="86"/>
    </location>
</feature>
<protein>
    <recommendedName>
        <fullName evidence="3">Impact N-terminal domain-containing protein</fullName>
    </recommendedName>
</protein>
<evidence type="ECO:0000313" key="4">
    <source>
        <dbReference type="EMBL" id="CAF9927253.1"/>
    </source>
</evidence>
<accession>A0A8H3FSZ0</accession>
<dbReference type="OrthoDB" id="69641at2759"/>
<dbReference type="AlphaFoldDB" id="A0A8H3FSZ0"/>
<dbReference type="SUPFAM" id="SSF54211">
    <property type="entry name" value="Ribosomal protein S5 domain 2-like"/>
    <property type="match status" value="1"/>
</dbReference>
<dbReference type="GO" id="GO:0005737">
    <property type="term" value="C:cytoplasm"/>
    <property type="evidence" value="ECO:0007669"/>
    <property type="project" value="TreeGrafter"/>
</dbReference>
<comment type="caution">
    <text evidence="4">The sequence shown here is derived from an EMBL/GenBank/DDBJ whole genome shotgun (WGS) entry which is preliminary data.</text>
</comment>
<dbReference type="InterPro" id="IPR036956">
    <property type="entry name" value="Impact_N_sf"/>
</dbReference>
<dbReference type="GO" id="GO:0140469">
    <property type="term" value="P:GCN2-mediated signaling"/>
    <property type="evidence" value="ECO:0007669"/>
    <property type="project" value="TreeGrafter"/>
</dbReference>
<dbReference type="Gene3D" id="3.30.230.30">
    <property type="entry name" value="Impact, N-terminal domain"/>
    <property type="match status" value="1"/>
</dbReference>
<organism evidence="4 5">
    <name type="scientific">Heterodermia speciosa</name>
    <dbReference type="NCBI Taxonomy" id="116794"/>
    <lineage>
        <taxon>Eukaryota</taxon>
        <taxon>Fungi</taxon>
        <taxon>Dikarya</taxon>
        <taxon>Ascomycota</taxon>
        <taxon>Pezizomycotina</taxon>
        <taxon>Lecanoromycetes</taxon>
        <taxon>OSLEUM clade</taxon>
        <taxon>Lecanoromycetidae</taxon>
        <taxon>Caliciales</taxon>
        <taxon>Physciaceae</taxon>
        <taxon>Heterodermia</taxon>
    </lineage>
</organism>
<sequence>MSLKRRRSESPQDTSDISTSPRIEDRKSKFVGLYSPTLSVKELQAHAKAEDATHRIAAWRKAGSQRSLKTSQPLLESGHDDDGEKYGGKTVERVMDAMDVQGVVVVARWYGGVMLGPVRFDHIRNCAGWAISNWPSVSNESSKRSKVQTESEQKTELEKTLRERDESIVVLRGLLAEKKGQSSSQQSPSSSPAKAPDYEKLPLQVLKRLEEVRDATIGWILEGIEEAETKTDEK</sequence>
<feature type="domain" description="Impact N-terminal" evidence="3">
    <location>
        <begin position="26"/>
        <end position="128"/>
    </location>
</feature>
<dbReference type="Proteomes" id="UP000664521">
    <property type="component" value="Unassembled WGS sequence"/>
</dbReference>
<dbReference type="Pfam" id="PF01205">
    <property type="entry name" value="Impact_N"/>
    <property type="match status" value="1"/>
</dbReference>
<dbReference type="GO" id="GO:0006446">
    <property type="term" value="P:regulation of translational initiation"/>
    <property type="evidence" value="ECO:0007669"/>
    <property type="project" value="TreeGrafter"/>
</dbReference>
<evidence type="ECO:0000259" key="3">
    <source>
        <dbReference type="Pfam" id="PF01205"/>
    </source>
</evidence>
<name>A0A8H3FSZ0_9LECA</name>
<reference evidence="4" key="1">
    <citation type="submission" date="2021-03" db="EMBL/GenBank/DDBJ databases">
        <authorList>
            <person name="Tagirdzhanova G."/>
        </authorList>
    </citation>
    <scope>NUCLEOTIDE SEQUENCE</scope>
</reference>
<comment type="similarity">
    <text evidence="1">Belongs to the IMPACT family.</text>
</comment>
<dbReference type="InterPro" id="IPR023582">
    <property type="entry name" value="Impact"/>
</dbReference>
<feature type="region of interest" description="Disordered" evidence="2">
    <location>
        <begin position="178"/>
        <end position="198"/>
    </location>
</feature>
<gene>
    <name evidence="4" type="ORF">HETSPECPRED_006534</name>
</gene>
<feature type="region of interest" description="Disordered" evidence="2">
    <location>
        <begin position="60"/>
        <end position="86"/>
    </location>
</feature>
<dbReference type="PANTHER" id="PTHR16301">
    <property type="entry name" value="IMPACT-RELATED"/>
    <property type="match status" value="1"/>
</dbReference>
<proteinExistence type="inferred from homology"/>
<feature type="region of interest" description="Disordered" evidence="2">
    <location>
        <begin position="137"/>
        <end position="160"/>
    </location>
</feature>
<evidence type="ECO:0000256" key="1">
    <source>
        <dbReference type="ARBA" id="ARBA00007665"/>
    </source>
</evidence>
<dbReference type="InterPro" id="IPR020568">
    <property type="entry name" value="Ribosomal_Su5_D2-typ_SF"/>
</dbReference>
<keyword evidence="5" id="KW-1185">Reference proteome</keyword>
<dbReference type="PANTHER" id="PTHR16301:SF25">
    <property type="entry name" value="PROTEIN IMPACT"/>
    <property type="match status" value="1"/>
</dbReference>
<evidence type="ECO:0000313" key="5">
    <source>
        <dbReference type="Proteomes" id="UP000664521"/>
    </source>
</evidence>